<gene>
    <name evidence="1" type="ORF">NF867_06980</name>
</gene>
<sequence>MITLENYIGNNYIFNTLEIEKIINCFERKTLDKNGFFLKEGQYCKSIAFVESGIFLYYTVKDGEEKVCDFAF</sequence>
<dbReference type="EMBL" id="JAMWYS010000024">
    <property type="protein sequence ID" value="MCO4292598.1"/>
    <property type="molecule type" value="Genomic_DNA"/>
</dbReference>
<name>A0A9X2JC20_9SPHI</name>
<keyword evidence="2" id="KW-1185">Reference proteome</keyword>
<dbReference type="SUPFAM" id="SSF51206">
    <property type="entry name" value="cAMP-binding domain-like"/>
    <property type="match status" value="1"/>
</dbReference>
<dbReference type="RefSeq" id="WP_252587081.1">
    <property type="nucleotide sequence ID" value="NZ_JAMWYS010000024.1"/>
</dbReference>
<evidence type="ECO:0000313" key="2">
    <source>
        <dbReference type="Proteomes" id="UP001155182"/>
    </source>
</evidence>
<reference evidence="1" key="1">
    <citation type="submission" date="2022-06" db="EMBL/GenBank/DDBJ databases">
        <title>Solitalea sp. MAHUQ-68 isolated from rhizospheric soil.</title>
        <authorList>
            <person name="Huq M.A."/>
        </authorList>
    </citation>
    <scope>NUCLEOTIDE SEQUENCE</scope>
    <source>
        <strain evidence="1">MAHUQ-68</strain>
    </source>
</reference>
<organism evidence="1 2">
    <name type="scientific">Solitalea agri</name>
    <dbReference type="NCBI Taxonomy" id="2953739"/>
    <lineage>
        <taxon>Bacteria</taxon>
        <taxon>Pseudomonadati</taxon>
        <taxon>Bacteroidota</taxon>
        <taxon>Sphingobacteriia</taxon>
        <taxon>Sphingobacteriales</taxon>
        <taxon>Sphingobacteriaceae</taxon>
        <taxon>Solitalea</taxon>
    </lineage>
</organism>
<dbReference type="InterPro" id="IPR018490">
    <property type="entry name" value="cNMP-bd_dom_sf"/>
</dbReference>
<proteinExistence type="predicted"/>
<accession>A0A9X2JC20</accession>
<comment type="caution">
    <text evidence="1">The sequence shown here is derived from an EMBL/GenBank/DDBJ whole genome shotgun (WGS) entry which is preliminary data.</text>
</comment>
<dbReference type="InterPro" id="IPR014710">
    <property type="entry name" value="RmlC-like_jellyroll"/>
</dbReference>
<protein>
    <recommendedName>
        <fullName evidence="3">Crp/Fnr family transcriptional regulator</fullName>
    </recommendedName>
</protein>
<dbReference type="Proteomes" id="UP001155182">
    <property type="component" value="Unassembled WGS sequence"/>
</dbReference>
<evidence type="ECO:0000313" key="1">
    <source>
        <dbReference type="EMBL" id="MCO4292598.1"/>
    </source>
</evidence>
<dbReference type="AlphaFoldDB" id="A0A9X2JC20"/>
<evidence type="ECO:0008006" key="3">
    <source>
        <dbReference type="Google" id="ProtNLM"/>
    </source>
</evidence>
<dbReference type="Gene3D" id="2.60.120.10">
    <property type="entry name" value="Jelly Rolls"/>
    <property type="match status" value="1"/>
</dbReference>